<dbReference type="Proteomes" id="UP001057375">
    <property type="component" value="Unassembled WGS sequence"/>
</dbReference>
<feature type="compositionally biased region" description="Basic and acidic residues" evidence="1">
    <location>
        <begin position="155"/>
        <end position="174"/>
    </location>
</feature>
<gene>
    <name evidence="2" type="ORF">ADUPG1_009325</name>
</gene>
<organism evidence="2 3">
    <name type="scientific">Aduncisulcus paluster</name>
    <dbReference type="NCBI Taxonomy" id="2918883"/>
    <lineage>
        <taxon>Eukaryota</taxon>
        <taxon>Metamonada</taxon>
        <taxon>Carpediemonas-like organisms</taxon>
        <taxon>Aduncisulcus</taxon>
    </lineage>
</organism>
<dbReference type="EMBL" id="BQXS01011200">
    <property type="protein sequence ID" value="GKT36343.1"/>
    <property type="molecule type" value="Genomic_DNA"/>
</dbReference>
<evidence type="ECO:0000256" key="1">
    <source>
        <dbReference type="SAM" id="MobiDB-lite"/>
    </source>
</evidence>
<sequence length="354" mass="39399">PMKPSLNPSVTHTTNVKSVTTQVAETARSGRIPIVITGDYTKAMFKYLRTYTHTAVVINSGLSCVPNEYITVFGKDIHPLCAAPASKTKASRRKSHVLKGGMLLEAPFALLLGFLPRPQYDVVVGSLGIKGDEKRRVEEKVKRYSHSIRSIKFTDQAEREQQGREIEDTDLHSEKDTVKMLHSSASLDSEASNRTELQLLQQHTQQHTQHSPPKHRTDGICGTFRRDENPQLFKDLGTTFKALLDLFKQTDVLTKDDIIYVIGPDNIHTFCGLEQKDIDEIGCSVIVYRGEKASFSSKVNFFIETRLVQSEKEGCLEIVPVTKAKMHSLQALGAVGGNGLIIPLIRDDIVSERG</sequence>
<proteinExistence type="predicted"/>
<evidence type="ECO:0000313" key="3">
    <source>
        <dbReference type="Proteomes" id="UP001057375"/>
    </source>
</evidence>
<name>A0ABQ5KXF8_9EUKA</name>
<feature type="region of interest" description="Disordered" evidence="1">
    <location>
        <begin position="154"/>
        <end position="174"/>
    </location>
</feature>
<reference evidence="2" key="1">
    <citation type="submission" date="2022-03" db="EMBL/GenBank/DDBJ databases">
        <title>Draft genome sequence of Aduncisulcus paluster, a free-living microaerophilic Fornicata.</title>
        <authorList>
            <person name="Yuyama I."/>
            <person name="Kume K."/>
            <person name="Tamura T."/>
            <person name="Inagaki Y."/>
            <person name="Hashimoto T."/>
        </authorList>
    </citation>
    <scope>NUCLEOTIDE SEQUENCE</scope>
    <source>
        <strain evidence="2">NY0171</strain>
    </source>
</reference>
<keyword evidence="3" id="KW-1185">Reference proteome</keyword>
<feature type="non-terminal residue" evidence="2">
    <location>
        <position position="1"/>
    </location>
</feature>
<comment type="caution">
    <text evidence="2">The sequence shown here is derived from an EMBL/GenBank/DDBJ whole genome shotgun (WGS) entry which is preliminary data.</text>
</comment>
<evidence type="ECO:0000313" key="2">
    <source>
        <dbReference type="EMBL" id="GKT36343.1"/>
    </source>
</evidence>
<protein>
    <submittedName>
        <fullName evidence="2">Uncharacterized protein</fullName>
    </submittedName>
</protein>
<accession>A0ABQ5KXF8</accession>